<dbReference type="InterPro" id="IPR051564">
    <property type="entry name" value="LRR_receptor-like_kinase"/>
</dbReference>
<name>D8T3A2_SELML</name>
<dbReference type="EMBL" id="GL377668">
    <property type="protein sequence ID" value="EFJ08881.1"/>
    <property type="molecule type" value="Genomic_DNA"/>
</dbReference>
<keyword evidence="3" id="KW-1185">Reference proteome</keyword>
<dbReference type="PROSITE" id="PS50011">
    <property type="entry name" value="PROTEIN_KINASE_DOM"/>
    <property type="match status" value="1"/>
</dbReference>
<dbReference type="SUPFAM" id="SSF56112">
    <property type="entry name" value="Protein kinase-like (PK-like)"/>
    <property type="match status" value="1"/>
</dbReference>
<dbReference type="GO" id="GO:0005524">
    <property type="term" value="F:ATP binding"/>
    <property type="evidence" value="ECO:0007669"/>
    <property type="project" value="InterPro"/>
</dbReference>
<dbReference type="InterPro" id="IPR000719">
    <property type="entry name" value="Prot_kinase_dom"/>
</dbReference>
<dbReference type="AlphaFoldDB" id="D8T3A2"/>
<dbReference type="GO" id="GO:0045088">
    <property type="term" value="P:regulation of innate immune response"/>
    <property type="evidence" value="ECO:0000318"/>
    <property type="project" value="GO_Central"/>
</dbReference>
<organism evidence="3">
    <name type="scientific">Selaginella moellendorffii</name>
    <name type="common">Spikemoss</name>
    <dbReference type="NCBI Taxonomy" id="88036"/>
    <lineage>
        <taxon>Eukaryota</taxon>
        <taxon>Viridiplantae</taxon>
        <taxon>Streptophyta</taxon>
        <taxon>Embryophyta</taxon>
        <taxon>Tracheophyta</taxon>
        <taxon>Lycopodiopsida</taxon>
        <taxon>Selaginellales</taxon>
        <taxon>Selaginellaceae</taxon>
        <taxon>Selaginella</taxon>
    </lineage>
</organism>
<reference evidence="2 3" key="1">
    <citation type="journal article" date="2011" name="Science">
        <title>The Selaginella genome identifies genetic changes associated with the evolution of vascular plants.</title>
        <authorList>
            <person name="Banks J.A."/>
            <person name="Nishiyama T."/>
            <person name="Hasebe M."/>
            <person name="Bowman J.L."/>
            <person name="Gribskov M."/>
            <person name="dePamphilis C."/>
            <person name="Albert V.A."/>
            <person name="Aono N."/>
            <person name="Aoyama T."/>
            <person name="Ambrose B.A."/>
            <person name="Ashton N.W."/>
            <person name="Axtell M.J."/>
            <person name="Barker E."/>
            <person name="Barker M.S."/>
            <person name="Bennetzen J.L."/>
            <person name="Bonawitz N.D."/>
            <person name="Chapple C."/>
            <person name="Cheng C."/>
            <person name="Correa L.G."/>
            <person name="Dacre M."/>
            <person name="DeBarry J."/>
            <person name="Dreyer I."/>
            <person name="Elias M."/>
            <person name="Engstrom E.M."/>
            <person name="Estelle M."/>
            <person name="Feng L."/>
            <person name="Finet C."/>
            <person name="Floyd S.K."/>
            <person name="Frommer W.B."/>
            <person name="Fujita T."/>
            <person name="Gramzow L."/>
            <person name="Gutensohn M."/>
            <person name="Harholt J."/>
            <person name="Hattori M."/>
            <person name="Heyl A."/>
            <person name="Hirai T."/>
            <person name="Hiwatashi Y."/>
            <person name="Ishikawa M."/>
            <person name="Iwata M."/>
            <person name="Karol K.G."/>
            <person name="Koehler B."/>
            <person name="Kolukisaoglu U."/>
            <person name="Kubo M."/>
            <person name="Kurata T."/>
            <person name="Lalonde S."/>
            <person name="Li K."/>
            <person name="Li Y."/>
            <person name="Litt A."/>
            <person name="Lyons E."/>
            <person name="Manning G."/>
            <person name="Maruyama T."/>
            <person name="Michael T.P."/>
            <person name="Mikami K."/>
            <person name="Miyazaki S."/>
            <person name="Morinaga S."/>
            <person name="Murata T."/>
            <person name="Mueller-Roeber B."/>
            <person name="Nelson D.R."/>
            <person name="Obara M."/>
            <person name="Oguri Y."/>
            <person name="Olmstead R.G."/>
            <person name="Onodera N."/>
            <person name="Petersen B.L."/>
            <person name="Pils B."/>
            <person name="Prigge M."/>
            <person name="Rensing S.A."/>
            <person name="Riano-Pachon D.M."/>
            <person name="Roberts A.W."/>
            <person name="Sato Y."/>
            <person name="Scheller H.V."/>
            <person name="Schulz B."/>
            <person name="Schulz C."/>
            <person name="Shakirov E.V."/>
            <person name="Shibagaki N."/>
            <person name="Shinohara N."/>
            <person name="Shippen D.E."/>
            <person name="Soerensen I."/>
            <person name="Sotooka R."/>
            <person name="Sugimoto N."/>
            <person name="Sugita M."/>
            <person name="Sumikawa N."/>
            <person name="Tanurdzic M."/>
            <person name="Theissen G."/>
            <person name="Ulvskov P."/>
            <person name="Wakazuki S."/>
            <person name="Weng J.K."/>
            <person name="Willats W.W."/>
            <person name="Wipf D."/>
            <person name="Wolf P.G."/>
            <person name="Yang L."/>
            <person name="Zimmer A.D."/>
            <person name="Zhu Q."/>
            <person name="Mitros T."/>
            <person name="Hellsten U."/>
            <person name="Loque D."/>
            <person name="Otillar R."/>
            <person name="Salamov A."/>
            <person name="Schmutz J."/>
            <person name="Shapiro H."/>
            <person name="Lindquist E."/>
            <person name="Lucas S."/>
            <person name="Rokhsar D."/>
            <person name="Grigoriev I.V."/>
        </authorList>
    </citation>
    <scope>NUCLEOTIDE SEQUENCE [LARGE SCALE GENOMIC DNA]</scope>
</reference>
<dbReference type="GO" id="GO:0004672">
    <property type="term" value="F:protein kinase activity"/>
    <property type="evidence" value="ECO:0000318"/>
    <property type="project" value="GO_Central"/>
</dbReference>
<dbReference type="KEGG" id="smo:SELMODRAFT_24896"/>
<sequence length="283" mass="31358">IRSVTDNFNNNKILGDGGLCTIYKGVFLNGKTVAVKRLRPEYYNDNNKIFDEERRFLKAVNHPNIVKYLGACSSPKLKVLVYEHMANGTLDMHLHKERGGLSSLSWSSRMNIAAGVAQGLAYLHGEWNEPQAMHCDLRGRSVLLDDKFNAHISDIRSKNTSLAFTNPEKSIGTSTGYLPPAEYATDIEPTTEGEVFSFGTLLMELLTGTEPAAPVENDVEGGLQGIMEQAFPDNLQSVLDPAIMGRASYDQIVLCTKIALECTKANPEERPKMEDVLRMFEQA</sequence>
<dbReference type="Proteomes" id="UP000001514">
    <property type="component" value="Unassembled WGS sequence"/>
</dbReference>
<gene>
    <name evidence="2" type="ORF">SELMODRAFT_24896</name>
</gene>
<dbReference type="Gene3D" id="1.10.510.10">
    <property type="entry name" value="Transferase(Phosphotransferase) domain 1"/>
    <property type="match status" value="1"/>
</dbReference>
<dbReference type="eggNOG" id="ENOG502QRD1">
    <property type="taxonomic scope" value="Eukaryota"/>
</dbReference>
<feature type="non-terminal residue" evidence="2">
    <location>
        <position position="283"/>
    </location>
</feature>
<protein>
    <recommendedName>
        <fullName evidence="1">Protein kinase domain-containing protein</fullName>
    </recommendedName>
</protein>
<dbReference type="HOGENOM" id="CLU_000288_21_4_1"/>
<dbReference type="Pfam" id="PF07714">
    <property type="entry name" value="PK_Tyr_Ser-Thr"/>
    <property type="match status" value="1"/>
</dbReference>
<evidence type="ECO:0000313" key="2">
    <source>
        <dbReference type="EMBL" id="EFJ08881.1"/>
    </source>
</evidence>
<dbReference type="PANTHER" id="PTHR48055:SF6">
    <property type="entry name" value="LEUCINE-RICH REPEAT RECEPTOR PROTEIN KINASE MSP1"/>
    <property type="match status" value="1"/>
</dbReference>
<dbReference type="InterPro" id="IPR011009">
    <property type="entry name" value="Kinase-like_dom_sf"/>
</dbReference>
<evidence type="ECO:0000313" key="3">
    <source>
        <dbReference type="Proteomes" id="UP000001514"/>
    </source>
</evidence>
<dbReference type="PANTHER" id="PTHR48055">
    <property type="entry name" value="LEUCINE-RICH REPEAT RECEPTOR PROTEIN KINASE EMS1"/>
    <property type="match status" value="1"/>
</dbReference>
<evidence type="ECO:0000259" key="1">
    <source>
        <dbReference type="PROSITE" id="PS50011"/>
    </source>
</evidence>
<dbReference type="OMA" id="HEMHRAD"/>
<feature type="non-terminal residue" evidence="2">
    <location>
        <position position="1"/>
    </location>
</feature>
<feature type="domain" description="Protein kinase" evidence="1">
    <location>
        <begin position="8"/>
        <end position="283"/>
    </location>
</feature>
<dbReference type="Gramene" id="EFJ08881">
    <property type="protein sequence ID" value="EFJ08881"/>
    <property type="gene ID" value="SELMODRAFT_24896"/>
</dbReference>
<proteinExistence type="predicted"/>
<accession>D8T3A2</accession>
<dbReference type="Gene3D" id="3.30.200.20">
    <property type="entry name" value="Phosphorylase Kinase, domain 1"/>
    <property type="match status" value="1"/>
</dbReference>
<dbReference type="InParanoid" id="D8T3A2"/>
<dbReference type="InterPro" id="IPR001245">
    <property type="entry name" value="Ser-Thr/Tyr_kinase_cat_dom"/>
</dbReference>